<evidence type="ECO:0000256" key="1">
    <source>
        <dbReference type="ARBA" id="ARBA00004571"/>
    </source>
</evidence>
<dbReference type="PANTHER" id="PTHR35093:SF8">
    <property type="entry name" value="OUTER MEMBRANE PROTEIN NMB0088-RELATED"/>
    <property type="match status" value="1"/>
</dbReference>
<dbReference type="RefSeq" id="WP_169928286.1">
    <property type="nucleotide sequence ID" value="NZ_CP012333.1"/>
</dbReference>
<dbReference type="STRING" id="1391654.AKJ09_09139"/>
<name>A0A0K1Q9K3_9BACT</name>
<keyword evidence="9" id="KW-1185">Reference proteome</keyword>
<dbReference type="GO" id="GO:0015483">
    <property type="term" value="F:long-chain fatty acid transporting porin activity"/>
    <property type="evidence" value="ECO:0007669"/>
    <property type="project" value="TreeGrafter"/>
</dbReference>
<organism evidence="8 9">
    <name type="scientific">Labilithrix luteola</name>
    <dbReference type="NCBI Taxonomy" id="1391654"/>
    <lineage>
        <taxon>Bacteria</taxon>
        <taxon>Pseudomonadati</taxon>
        <taxon>Myxococcota</taxon>
        <taxon>Polyangia</taxon>
        <taxon>Polyangiales</taxon>
        <taxon>Labilitrichaceae</taxon>
        <taxon>Labilithrix</taxon>
    </lineage>
</organism>
<accession>A0A0K1Q9K3</accession>
<sequence length="483" mass="51579">MRSRKLLCLHARKATFAAITLLTLAVGVGTPTEARANGYLTARFGSDHGTPAMANTYAVYYNPAALGGTTGTTITADVSLALRYAHYKRPEEALSPSTNASDRLRADPNYVAANTGDGNLLNLLALPFAGINTDFGGSPYFRAGYAVYVPFGGMATWDRRSGVPGELGSTDGVQRWHNISGQILTIYNTFAGAVVIPNTGLSFGASVSPVIQHVATTRARTADDSDDTTNTNGTLKEGRSYLDASGVNLAASFGAYWQSPDSRIRLGAAYLSQPGFGTSRLSGTLNGVVQGGAYVKQDIDFLQTWPDIVRVGGAWRLPNDKVEFRSDLEYVRWSVFDNQCVVIKGRDCKINPDGSSPNAQDVVLNIPRNWKDAIGYRLGVGYFANSDLELFASGGFATAAAPKETIDASTIDAFSVSGAIGARYTVSRHFAFAASYNHIYYLPVDTKGANKLNEFASPSKSPSADGKYTSQIGMLNANASYTF</sequence>
<evidence type="ECO:0000256" key="2">
    <source>
        <dbReference type="ARBA" id="ARBA00008163"/>
    </source>
</evidence>
<comment type="similarity">
    <text evidence="2">Belongs to the OmpP1/FadL family.</text>
</comment>
<evidence type="ECO:0000313" key="8">
    <source>
        <dbReference type="EMBL" id="AKV02476.1"/>
    </source>
</evidence>
<evidence type="ECO:0000256" key="4">
    <source>
        <dbReference type="ARBA" id="ARBA00022692"/>
    </source>
</evidence>
<keyword evidence="5" id="KW-0732">Signal</keyword>
<dbReference type="SUPFAM" id="SSF56935">
    <property type="entry name" value="Porins"/>
    <property type="match status" value="1"/>
</dbReference>
<evidence type="ECO:0000256" key="3">
    <source>
        <dbReference type="ARBA" id="ARBA00022452"/>
    </source>
</evidence>
<evidence type="ECO:0000256" key="7">
    <source>
        <dbReference type="ARBA" id="ARBA00023237"/>
    </source>
</evidence>
<dbReference type="Gene3D" id="2.40.160.60">
    <property type="entry name" value="Outer membrane protein transport protein (OMPP1/FadL/TodX)"/>
    <property type="match status" value="1"/>
</dbReference>
<dbReference type="EMBL" id="CP012333">
    <property type="protein sequence ID" value="AKV02476.1"/>
    <property type="molecule type" value="Genomic_DNA"/>
</dbReference>
<dbReference type="InterPro" id="IPR005017">
    <property type="entry name" value="OMPP1/FadL/TodX"/>
</dbReference>
<keyword evidence="7" id="KW-0998">Cell outer membrane</keyword>
<dbReference type="AlphaFoldDB" id="A0A0K1Q9K3"/>
<dbReference type="PANTHER" id="PTHR35093">
    <property type="entry name" value="OUTER MEMBRANE PROTEIN NMB0088-RELATED"/>
    <property type="match status" value="1"/>
</dbReference>
<reference evidence="8 9" key="1">
    <citation type="submission" date="2015-08" db="EMBL/GenBank/DDBJ databases">
        <authorList>
            <person name="Babu N.S."/>
            <person name="Beckwith C.J."/>
            <person name="Beseler K.G."/>
            <person name="Brison A."/>
            <person name="Carone J.V."/>
            <person name="Caskin T.P."/>
            <person name="Diamond M."/>
            <person name="Durham M.E."/>
            <person name="Foxe J.M."/>
            <person name="Go M."/>
            <person name="Henderson B.A."/>
            <person name="Jones I.B."/>
            <person name="McGettigan J.A."/>
            <person name="Micheletti S.J."/>
            <person name="Nasrallah M.E."/>
            <person name="Ortiz D."/>
            <person name="Piller C.R."/>
            <person name="Privatt S.R."/>
            <person name="Schneider S.L."/>
            <person name="Sharp S."/>
            <person name="Smith T.C."/>
            <person name="Stanton J.D."/>
            <person name="Ullery H.E."/>
            <person name="Wilson R.J."/>
            <person name="Serrano M.G."/>
            <person name="Buck G."/>
            <person name="Lee V."/>
            <person name="Wang Y."/>
            <person name="Carvalho R."/>
            <person name="Voegtly L."/>
            <person name="Shi R."/>
            <person name="Duckworth R."/>
            <person name="Johnson A."/>
            <person name="Loviza R."/>
            <person name="Walstead R."/>
            <person name="Shah Z."/>
            <person name="Kiflezghi M."/>
            <person name="Wade K."/>
            <person name="Ball S.L."/>
            <person name="Bradley K.W."/>
            <person name="Asai D.J."/>
            <person name="Bowman C.A."/>
            <person name="Russell D.A."/>
            <person name="Pope W.H."/>
            <person name="Jacobs-Sera D."/>
            <person name="Hendrix R.W."/>
            <person name="Hatfull G.F."/>
        </authorList>
    </citation>
    <scope>NUCLEOTIDE SEQUENCE [LARGE SCALE GENOMIC DNA]</scope>
    <source>
        <strain evidence="8 9">DSM 27648</strain>
    </source>
</reference>
<dbReference type="KEGG" id="llu:AKJ09_09139"/>
<dbReference type="Proteomes" id="UP000064967">
    <property type="component" value="Chromosome"/>
</dbReference>
<gene>
    <name evidence="8" type="ORF">AKJ09_09139</name>
</gene>
<evidence type="ECO:0000256" key="6">
    <source>
        <dbReference type="ARBA" id="ARBA00023136"/>
    </source>
</evidence>
<keyword evidence="4" id="KW-0812">Transmembrane</keyword>
<keyword evidence="3" id="KW-1134">Transmembrane beta strand</keyword>
<protein>
    <submittedName>
        <fullName evidence="8">Long-chain fatty acid transport protein</fullName>
    </submittedName>
</protein>
<dbReference type="GO" id="GO:0009279">
    <property type="term" value="C:cell outer membrane"/>
    <property type="evidence" value="ECO:0007669"/>
    <property type="project" value="UniProtKB-SubCell"/>
</dbReference>
<evidence type="ECO:0000256" key="5">
    <source>
        <dbReference type="ARBA" id="ARBA00022729"/>
    </source>
</evidence>
<keyword evidence="6" id="KW-0472">Membrane</keyword>
<proteinExistence type="inferred from homology"/>
<dbReference type="Pfam" id="PF03349">
    <property type="entry name" value="Toluene_X"/>
    <property type="match status" value="1"/>
</dbReference>
<evidence type="ECO:0000313" key="9">
    <source>
        <dbReference type="Proteomes" id="UP000064967"/>
    </source>
</evidence>
<comment type="subcellular location">
    <subcellularLocation>
        <location evidence="1">Cell outer membrane</location>
        <topology evidence="1">Multi-pass membrane protein</topology>
    </subcellularLocation>
</comment>